<evidence type="ECO:0000259" key="2">
    <source>
        <dbReference type="PROSITE" id="PS50943"/>
    </source>
</evidence>
<dbReference type="GO" id="GO:0003677">
    <property type="term" value="F:DNA binding"/>
    <property type="evidence" value="ECO:0007669"/>
    <property type="project" value="UniProtKB-KW"/>
</dbReference>
<comment type="caution">
    <text evidence="3">The sequence shown here is derived from an EMBL/GenBank/DDBJ whole genome shotgun (WGS) entry which is preliminary data.</text>
</comment>
<feature type="domain" description="HTH cro/C1-type" evidence="2">
    <location>
        <begin position="6"/>
        <end position="66"/>
    </location>
</feature>
<dbReference type="PANTHER" id="PTHR46558:SF11">
    <property type="entry name" value="HTH-TYPE TRANSCRIPTIONAL REGULATOR XRE"/>
    <property type="match status" value="1"/>
</dbReference>
<dbReference type="Proteomes" id="UP000371977">
    <property type="component" value="Unassembled WGS sequence"/>
</dbReference>
<dbReference type="Pfam" id="PF01381">
    <property type="entry name" value="HTH_3"/>
    <property type="match status" value="1"/>
</dbReference>
<evidence type="ECO:0000313" key="3">
    <source>
        <dbReference type="EMBL" id="TYC48797.1"/>
    </source>
</evidence>
<organism evidence="3 4">
    <name type="scientific">Weissella muntiaci</name>
    <dbReference type="NCBI Taxonomy" id="2508881"/>
    <lineage>
        <taxon>Bacteria</taxon>
        <taxon>Bacillati</taxon>
        <taxon>Bacillota</taxon>
        <taxon>Bacilli</taxon>
        <taxon>Lactobacillales</taxon>
        <taxon>Lactobacillaceae</taxon>
        <taxon>Weissella</taxon>
    </lineage>
</organism>
<sequence length="135" mass="15446">MELMRIRELRQKRSMTLQDLAFEVTDRLNKEVSSVSITYYESGKRDPKIETLIAIADVFGVTTDYLLGKSNFVRSKDISMEIRIVQSGNGYVLINGKNEVYTVVGSWRKTNQDGVLTFSTRKQAESARKRLMANE</sequence>
<dbReference type="OrthoDB" id="2142418at2"/>
<name>A0A6C2C4S0_9LACO</name>
<dbReference type="PROSITE" id="PS50943">
    <property type="entry name" value="HTH_CROC1"/>
    <property type="match status" value="1"/>
</dbReference>
<dbReference type="SUPFAM" id="SSF47413">
    <property type="entry name" value="lambda repressor-like DNA-binding domains"/>
    <property type="match status" value="1"/>
</dbReference>
<dbReference type="Gene3D" id="1.10.260.40">
    <property type="entry name" value="lambda repressor-like DNA-binding domains"/>
    <property type="match status" value="1"/>
</dbReference>
<evidence type="ECO:0000256" key="1">
    <source>
        <dbReference type="ARBA" id="ARBA00023125"/>
    </source>
</evidence>
<dbReference type="InterPro" id="IPR010982">
    <property type="entry name" value="Lambda_DNA-bd_dom_sf"/>
</dbReference>
<keyword evidence="1" id="KW-0238">DNA-binding</keyword>
<protein>
    <submittedName>
        <fullName evidence="3">XRE family transcriptional regulator</fullName>
    </submittedName>
</protein>
<evidence type="ECO:0000313" key="4">
    <source>
        <dbReference type="Proteomes" id="UP000371977"/>
    </source>
</evidence>
<dbReference type="SMART" id="SM00530">
    <property type="entry name" value="HTH_XRE"/>
    <property type="match status" value="1"/>
</dbReference>
<dbReference type="CDD" id="cd00093">
    <property type="entry name" value="HTH_XRE"/>
    <property type="match status" value="1"/>
</dbReference>
<dbReference type="PANTHER" id="PTHR46558">
    <property type="entry name" value="TRACRIPTIONAL REGULATORY PROTEIN-RELATED-RELATED"/>
    <property type="match status" value="1"/>
</dbReference>
<keyword evidence="4" id="KW-1185">Reference proteome</keyword>
<dbReference type="AlphaFoldDB" id="A0A6C2C4S0"/>
<accession>A0A6C2C4S0</accession>
<reference evidence="3 4" key="1">
    <citation type="submission" date="2019-01" db="EMBL/GenBank/DDBJ databases">
        <title>Weissella sp. nov., a novel lactic acid bacterium isolated from animal feces.</title>
        <authorList>
            <person name="Wang L.-T."/>
        </authorList>
    </citation>
    <scope>NUCLEOTIDE SEQUENCE [LARGE SCALE GENOMIC DNA]</scope>
    <source>
        <strain evidence="3 4">8H-2</strain>
    </source>
</reference>
<proteinExistence type="predicted"/>
<gene>
    <name evidence="3" type="ORF">ESZ50_07930</name>
</gene>
<dbReference type="InterPro" id="IPR001387">
    <property type="entry name" value="Cro/C1-type_HTH"/>
</dbReference>
<dbReference type="EMBL" id="SDGZ01000016">
    <property type="protein sequence ID" value="TYC48797.1"/>
    <property type="molecule type" value="Genomic_DNA"/>
</dbReference>